<keyword evidence="2" id="KW-1185">Reference proteome</keyword>
<accession>A0ABV5SKC2</accession>
<evidence type="ECO:0000313" key="2">
    <source>
        <dbReference type="Proteomes" id="UP001589667"/>
    </source>
</evidence>
<dbReference type="EMBL" id="JBHMBL010000001">
    <property type="protein sequence ID" value="MFB9640782.1"/>
    <property type="molecule type" value="Genomic_DNA"/>
</dbReference>
<protein>
    <submittedName>
        <fullName evidence="1">Uncharacterized protein</fullName>
    </submittedName>
</protein>
<evidence type="ECO:0000313" key="1">
    <source>
        <dbReference type="EMBL" id="MFB9640782.1"/>
    </source>
</evidence>
<dbReference type="RefSeq" id="WP_157423790.1">
    <property type="nucleotide sequence ID" value="NZ_BAAANI010000008.1"/>
</dbReference>
<reference evidence="1 2" key="1">
    <citation type="submission" date="2024-09" db="EMBL/GenBank/DDBJ databases">
        <authorList>
            <person name="Sun Q."/>
            <person name="Mori K."/>
        </authorList>
    </citation>
    <scope>NUCLEOTIDE SEQUENCE [LARGE SCALE GENOMIC DNA]</scope>
    <source>
        <strain evidence="1 2">JCM 14321</strain>
    </source>
</reference>
<gene>
    <name evidence="1" type="ORF">ACFFQV_00630</name>
</gene>
<comment type="caution">
    <text evidence="1">The sequence shown here is derived from an EMBL/GenBank/DDBJ whole genome shotgun (WGS) entry which is preliminary data.</text>
</comment>
<name>A0ABV5SKC2_9MICO</name>
<dbReference type="Proteomes" id="UP001589667">
    <property type="component" value="Unassembled WGS sequence"/>
</dbReference>
<proteinExistence type="predicted"/>
<organism evidence="1 2">
    <name type="scientific">Agromyces lapidis</name>
    <dbReference type="NCBI Taxonomy" id="279574"/>
    <lineage>
        <taxon>Bacteria</taxon>
        <taxon>Bacillati</taxon>
        <taxon>Actinomycetota</taxon>
        <taxon>Actinomycetes</taxon>
        <taxon>Micrococcales</taxon>
        <taxon>Microbacteriaceae</taxon>
        <taxon>Agromyces</taxon>
    </lineage>
</organism>
<sequence>MNTSSLALGQSDSGQAIAMRAQARRLNERIALRAGLALIAWSRRQSERVSHEAVLLRQQNTALAHRVRAGDLQRIALLGPNL</sequence>